<evidence type="ECO:0000256" key="3">
    <source>
        <dbReference type="ARBA" id="ARBA00011991"/>
    </source>
</evidence>
<dbReference type="InterPro" id="IPR036087">
    <property type="entry name" value="Nict_dMeBzImd_PRibTrfase_sf"/>
</dbReference>
<comment type="caution">
    <text evidence="11">The sequence shown here is derived from an EMBL/GenBank/DDBJ whole genome shotgun (WGS) entry which is preliminary data.</text>
</comment>
<dbReference type="InterPro" id="IPR023195">
    <property type="entry name" value="Nict_dMeBzImd_PRibTrfase_N"/>
</dbReference>
<keyword evidence="5 10" id="KW-0169">Cobalamin biosynthesis</keyword>
<evidence type="ECO:0000313" key="12">
    <source>
        <dbReference type="Proteomes" id="UP000179243"/>
    </source>
</evidence>
<dbReference type="PANTHER" id="PTHR43463:SF1">
    <property type="entry name" value="NICOTINATE-NUCLEOTIDE--DIMETHYLBENZIMIDAZOLE PHOSPHORIBOSYLTRANSFERASE"/>
    <property type="match status" value="1"/>
</dbReference>
<sequence>MIKKTIENISEPNQAAIALAKKRSQELLTPLRALGELLTIAEKVAGITGTLNADLSRKAIAVMAGDHGVTAEGVSAYPSDITGLMVQSFVKGMAAINSLAKSGNIDVKVIDMGCKADFSALAATGAIIDKKVKSGTDNFAQGPAMSQKEAQRSVENGISIAQLLIDQGYTFIGTGDMGIGNTTPSTAIAATVSGKPVREITGKGAGLDDAGLQKKIAIIEKALLLNKPDPAQGMELLAKMGGFEIGGIAGVVLGCAAHKIPVVIDGVISTAGACIAYLLCPRVKEYMFVAHESEEKAQRAMLEFMGLQSMLNFHMRLGEGSGCALAMPIIEAAIKVHGTMATFADAGIAQ</sequence>
<dbReference type="AlphaFoldDB" id="A0A1F7FKJ8"/>
<feature type="active site" description="Proton acceptor" evidence="10">
    <location>
        <position position="319"/>
    </location>
</feature>
<evidence type="ECO:0000256" key="2">
    <source>
        <dbReference type="ARBA" id="ARBA00007110"/>
    </source>
</evidence>
<comment type="catalytic activity">
    <reaction evidence="9 10">
        <text>5,6-dimethylbenzimidazole + nicotinate beta-D-ribonucleotide = alpha-ribazole 5'-phosphate + nicotinate + H(+)</text>
        <dbReference type="Rhea" id="RHEA:11196"/>
        <dbReference type="ChEBI" id="CHEBI:15378"/>
        <dbReference type="ChEBI" id="CHEBI:15890"/>
        <dbReference type="ChEBI" id="CHEBI:32544"/>
        <dbReference type="ChEBI" id="CHEBI:57502"/>
        <dbReference type="ChEBI" id="CHEBI:57918"/>
        <dbReference type="EC" id="2.4.2.21"/>
    </reaction>
</comment>
<dbReference type="Pfam" id="PF02277">
    <property type="entry name" value="DBI_PRT"/>
    <property type="match status" value="1"/>
</dbReference>
<dbReference type="EC" id="2.4.2.21" evidence="3 10"/>
<comment type="pathway">
    <text evidence="1 10">Nucleoside biosynthesis; alpha-ribazole biosynthesis; alpha-ribazole from 5,6-dimethylbenzimidazole: step 1/2.</text>
</comment>
<evidence type="ECO:0000256" key="8">
    <source>
        <dbReference type="ARBA" id="ARBA00030686"/>
    </source>
</evidence>
<dbReference type="InterPro" id="IPR003200">
    <property type="entry name" value="Nict_dMeBzImd_PRibTrfase"/>
</dbReference>
<reference evidence="11 12" key="1">
    <citation type="journal article" date="2016" name="Nat. Commun.">
        <title>Thousands of microbial genomes shed light on interconnected biogeochemical processes in an aquifer system.</title>
        <authorList>
            <person name="Anantharaman K."/>
            <person name="Brown C.T."/>
            <person name="Hug L.A."/>
            <person name="Sharon I."/>
            <person name="Castelle C.J."/>
            <person name="Probst A.J."/>
            <person name="Thomas B.C."/>
            <person name="Singh A."/>
            <person name="Wilkins M.J."/>
            <person name="Karaoz U."/>
            <person name="Brodie E.L."/>
            <person name="Williams K.H."/>
            <person name="Hubbard S.S."/>
            <person name="Banfield J.F."/>
        </authorList>
    </citation>
    <scope>NUCLEOTIDE SEQUENCE [LARGE SCALE GENOMIC DNA]</scope>
</reference>
<protein>
    <recommendedName>
        <fullName evidence="4 10">Nicotinate-nucleotide--dimethylbenzimidazole phosphoribosyltransferase</fullName>
        <shortName evidence="10">NN:DBI PRT</shortName>
        <ecNumber evidence="3 10">2.4.2.21</ecNumber>
    </recommendedName>
    <alternativeName>
        <fullName evidence="8 10">N(1)-alpha-phosphoribosyltransferase</fullName>
    </alternativeName>
</protein>
<dbReference type="SUPFAM" id="SSF52733">
    <property type="entry name" value="Nicotinate mononucleotide:5,6-dimethylbenzimidazole phosphoribosyltransferase (CobT)"/>
    <property type="match status" value="1"/>
</dbReference>
<dbReference type="GO" id="GO:0008939">
    <property type="term" value="F:nicotinate-nucleotide-dimethylbenzimidazole phosphoribosyltransferase activity"/>
    <property type="evidence" value="ECO:0007669"/>
    <property type="project" value="UniProtKB-UniRule"/>
</dbReference>
<proteinExistence type="inferred from homology"/>
<evidence type="ECO:0000256" key="6">
    <source>
        <dbReference type="ARBA" id="ARBA00022676"/>
    </source>
</evidence>
<dbReference type="PANTHER" id="PTHR43463">
    <property type="entry name" value="NICOTINATE-NUCLEOTIDE--DIMETHYLBENZIMIDAZOLE PHOSPHORIBOSYLTRANSFERASE"/>
    <property type="match status" value="1"/>
</dbReference>
<keyword evidence="7 10" id="KW-0808">Transferase</keyword>
<name>A0A1F7FKJ8_UNCRA</name>
<dbReference type="UniPathway" id="UPA00061">
    <property type="reaction ID" value="UER00516"/>
</dbReference>
<evidence type="ECO:0000313" key="11">
    <source>
        <dbReference type="EMBL" id="OGK07153.1"/>
    </source>
</evidence>
<evidence type="ECO:0000256" key="1">
    <source>
        <dbReference type="ARBA" id="ARBA00005049"/>
    </source>
</evidence>
<dbReference type="HAMAP" id="MF_00230">
    <property type="entry name" value="CobT"/>
    <property type="match status" value="1"/>
</dbReference>
<dbReference type="CDD" id="cd02439">
    <property type="entry name" value="DMB-PRT_CobT"/>
    <property type="match status" value="1"/>
</dbReference>
<dbReference type="Gene3D" id="3.40.50.10210">
    <property type="match status" value="1"/>
</dbReference>
<evidence type="ECO:0000256" key="4">
    <source>
        <dbReference type="ARBA" id="ARBA00015486"/>
    </source>
</evidence>
<dbReference type="NCBIfam" id="NF000996">
    <property type="entry name" value="PRK00105.1"/>
    <property type="match status" value="1"/>
</dbReference>
<comment type="function">
    <text evidence="10">Catalyzes the synthesis of alpha-ribazole-5'-phosphate from nicotinate mononucleotide (NAMN) and 5,6-dimethylbenzimidazole (DMB).</text>
</comment>
<keyword evidence="6 10" id="KW-0328">Glycosyltransferase</keyword>
<dbReference type="InterPro" id="IPR017846">
    <property type="entry name" value="Nict_dMeBzImd_PRibTrfase_bact"/>
</dbReference>
<evidence type="ECO:0000256" key="5">
    <source>
        <dbReference type="ARBA" id="ARBA00022573"/>
    </source>
</evidence>
<dbReference type="EMBL" id="MFYX01000013">
    <property type="protein sequence ID" value="OGK07153.1"/>
    <property type="molecule type" value="Genomic_DNA"/>
</dbReference>
<organism evidence="11 12">
    <name type="scientific">Candidatus Raymondbacteria bacterium RIFOXYD12_FULL_49_13</name>
    <dbReference type="NCBI Taxonomy" id="1817890"/>
    <lineage>
        <taxon>Bacteria</taxon>
        <taxon>Raymondiibacteriota</taxon>
    </lineage>
</organism>
<dbReference type="NCBIfam" id="TIGR03160">
    <property type="entry name" value="cobT_DBIPRT"/>
    <property type="match status" value="1"/>
</dbReference>
<dbReference type="Gene3D" id="1.10.1610.10">
    <property type="match status" value="1"/>
</dbReference>
<dbReference type="Proteomes" id="UP000179243">
    <property type="component" value="Unassembled WGS sequence"/>
</dbReference>
<dbReference type="FunFam" id="3.40.50.10210:FF:000001">
    <property type="entry name" value="Nicotinate-nucleotide--dimethylbenzimidazole phosphoribosyltransferase"/>
    <property type="match status" value="1"/>
</dbReference>
<evidence type="ECO:0000256" key="7">
    <source>
        <dbReference type="ARBA" id="ARBA00022679"/>
    </source>
</evidence>
<comment type="similarity">
    <text evidence="2 10">Belongs to the CobT family.</text>
</comment>
<evidence type="ECO:0000256" key="9">
    <source>
        <dbReference type="ARBA" id="ARBA00047340"/>
    </source>
</evidence>
<gene>
    <name evidence="10" type="primary">cobT</name>
    <name evidence="11" type="ORF">A2519_09390</name>
</gene>
<dbReference type="GO" id="GO:0009236">
    <property type="term" value="P:cobalamin biosynthetic process"/>
    <property type="evidence" value="ECO:0007669"/>
    <property type="project" value="UniProtKB-UniRule"/>
</dbReference>
<evidence type="ECO:0000256" key="10">
    <source>
        <dbReference type="HAMAP-Rule" id="MF_00230"/>
    </source>
</evidence>
<accession>A0A1F7FKJ8</accession>